<feature type="region of interest" description="Disordered" evidence="1">
    <location>
        <begin position="54"/>
        <end position="149"/>
    </location>
</feature>
<dbReference type="Proteomes" id="UP001230268">
    <property type="component" value="Unassembled WGS sequence"/>
</dbReference>
<evidence type="ECO:0000256" key="1">
    <source>
        <dbReference type="SAM" id="MobiDB-lite"/>
    </source>
</evidence>
<protein>
    <submittedName>
        <fullName evidence="2">Uncharacterized protein</fullName>
    </submittedName>
</protein>
<dbReference type="AlphaFoldDB" id="A0AAD8LRJ7"/>
<evidence type="ECO:0000313" key="3">
    <source>
        <dbReference type="Proteomes" id="UP001230268"/>
    </source>
</evidence>
<reference evidence="2" key="1">
    <citation type="submission" date="2023-08" db="EMBL/GenBank/DDBJ databases">
        <title>Draft sequence of the Babesia gibsoni genome.</title>
        <authorList>
            <person name="Yamagishi J.Y."/>
            <person name="Xuan X.X."/>
        </authorList>
    </citation>
    <scope>NUCLEOTIDE SEQUENCE</scope>
    <source>
        <strain evidence="2">Azabu</strain>
    </source>
</reference>
<feature type="compositionally biased region" description="Basic residues" evidence="1">
    <location>
        <begin position="466"/>
        <end position="475"/>
    </location>
</feature>
<dbReference type="EMBL" id="JAVEPI010000002">
    <property type="protein sequence ID" value="KAK1443696.1"/>
    <property type="molecule type" value="Genomic_DNA"/>
</dbReference>
<sequence>MGKRAGKATRLTVIPAKSPKDPLHHTPPIAKTTLISNAAALTRSASSVMIPQLSQPQHVKESHTFSPSAYIRHKGDTMRGDSSFDRLHTSADIRRPAKTNPSKRKKDDSQQRSDTIFEQSGSGIGRYHKGVQGTQMPQAQGGKRSAEGQFSHTTANTTTCMAQMPCKTAMDMTDADPVTFDFMSVYRPNTVQEPRDVMSMLLNEGDYNSKNMNNWEEYHTGTSQNTKALTVHAGRSAIATSAQISIAGNKTPKITPRKRGRVSSKTQRKDSSIDTGKLMVYSESYSSGGSTVTSLTEESISAFVERTAQDSGSMKTELSEHTAIDRGEETNTDVNSDTTFPSVTDMTVMNEAEGMNEPKPSTKLQDVDYLKQGKVAKMHSCKERNDPEWNLASQSTHASDDVSYTSMESMHAAHSYTSLEEGTHIDIKAERDCTLYRKAGDVNILTDYINPPLRIKEEKAVQPKVARGRPKKHCRVKETEERPKLGKPSKRGLSAPVKKDALFQKLTQLKLYRLHTPIPHKVLRTKGNCQVEPAEIIMVGSLNDYEYDPECCDHELSESLELRGHLGEPSTSFLWKTHLSYDDQLSPCWCFCCYDFFGSFVQKRFSVDMFGFDLALELANRCRENAEAMFHMLWIQQKRDSLDCSIPNNITSAVVGRLVQLNHILLHIDRCNPLTLQTAELVKSNSA</sequence>
<comment type="caution">
    <text evidence="2">The sequence shown here is derived from an EMBL/GenBank/DDBJ whole genome shotgun (WGS) entry which is preliminary data.</text>
</comment>
<organism evidence="2 3">
    <name type="scientific">Babesia gibsoni</name>
    <dbReference type="NCBI Taxonomy" id="33632"/>
    <lineage>
        <taxon>Eukaryota</taxon>
        <taxon>Sar</taxon>
        <taxon>Alveolata</taxon>
        <taxon>Apicomplexa</taxon>
        <taxon>Aconoidasida</taxon>
        <taxon>Piroplasmida</taxon>
        <taxon>Babesiidae</taxon>
        <taxon>Babesia</taxon>
    </lineage>
</organism>
<proteinExistence type="predicted"/>
<feature type="region of interest" description="Disordered" evidence="1">
    <location>
        <begin position="1"/>
        <end position="28"/>
    </location>
</feature>
<feature type="compositionally biased region" description="Basic and acidic residues" evidence="1">
    <location>
        <begin position="73"/>
        <end position="95"/>
    </location>
</feature>
<name>A0AAD8LRJ7_BABGI</name>
<gene>
    <name evidence="2" type="ORF">BgAZ_205720</name>
</gene>
<feature type="region of interest" description="Disordered" evidence="1">
    <location>
        <begin position="250"/>
        <end position="273"/>
    </location>
</feature>
<feature type="compositionally biased region" description="Polar residues" evidence="1">
    <location>
        <begin position="112"/>
        <end position="121"/>
    </location>
</feature>
<keyword evidence="3" id="KW-1185">Reference proteome</keyword>
<evidence type="ECO:0000313" key="2">
    <source>
        <dbReference type="EMBL" id="KAK1443696.1"/>
    </source>
</evidence>
<accession>A0AAD8LRJ7</accession>
<feature type="region of interest" description="Disordered" evidence="1">
    <location>
        <begin position="461"/>
        <end position="494"/>
    </location>
</feature>